<keyword evidence="5" id="KW-1185">Reference proteome</keyword>
<gene>
    <name evidence="4" type="ORF">M5X04_00595</name>
</gene>
<name>A0ABT4E284_PAEAL</name>
<comment type="caution">
    <text evidence="4">The sequence shown here is derived from an EMBL/GenBank/DDBJ whole genome shotgun (WGS) entry which is preliminary data.</text>
</comment>
<dbReference type="CDD" id="cd02650">
    <property type="entry name" value="nuc_hydro_CaPnhB"/>
    <property type="match status" value="1"/>
</dbReference>
<keyword evidence="1 4" id="KW-0378">Hydrolase</keyword>
<feature type="domain" description="Inosine/uridine-preferring nucleoside hydrolase" evidence="3">
    <location>
        <begin position="91"/>
        <end position="341"/>
    </location>
</feature>
<evidence type="ECO:0000256" key="1">
    <source>
        <dbReference type="ARBA" id="ARBA00022801"/>
    </source>
</evidence>
<evidence type="ECO:0000313" key="5">
    <source>
        <dbReference type="Proteomes" id="UP001527090"/>
    </source>
</evidence>
<dbReference type="EMBL" id="JAMDLY010000004">
    <property type="protein sequence ID" value="MCY9527837.1"/>
    <property type="molecule type" value="Genomic_DNA"/>
</dbReference>
<dbReference type="RefSeq" id="WP_021252209.1">
    <property type="nucleotide sequence ID" value="NZ_JAMDLY010000004.1"/>
</dbReference>
<evidence type="ECO:0000256" key="2">
    <source>
        <dbReference type="ARBA" id="ARBA00023295"/>
    </source>
</evidence>
<dbReference type="PANTHER" id="PTHR12304">
    <property type="entry name" value="INOSINE-URIDINE PREFERRING NUCLEOSIDE HYDROLASE"/>
    <property type="match status" value="1"/>
</dbReference>
<accession>A0ABT4E284</accession>
<dbReference type="InterPro" id="IPR036452">
    <property type="entry name" value="Ribo_hydro-like"/>
</dbReference>
<dbReference type="Proteomes" id="UP001527090">
    <property type="component" value="Unassembled WGS sequence"/>
</dbReference>
<dbReference type="Pfam" id="PF01156">
    <property type="entry name" value="IU_nuc_hydro"/>
    <property type="match status" value="2"/>
</dbReference>
<organism evidence="4 5">
    <name type="scientific">Paenibacillus alvei</name>
    <name type="common">Bacillus alvei</name>
    <dbReference type="NCBI Taxonomy" id="44250"/>
    <lineage>
        <taxon>Bacteria</taxon>
        <taxon>Bacillati</taxon>
        <taxon>Bacillota</taxon>
        <taxon>Bacilli</taxon>
        <taxon>Bacillales</taxon>
        <taxon>Paenibacillaceae</taxon>
        <taxon>Paenibacillus</taxon>
    </lineage>
</organism>
<feature type="domain" description="Inosine/uridine-preferring nucleoside hydrolase" evidence="3">
    <location>
        <begin position="13"/>
        <end position="65"/>
    </location>
</feature>
<dbReference type="GO" id="GO:0016787">
    <property type="term" value="F:hydrolase activity"/>
    <property type="evidence" value="ECO:0007669"/>
    <property type="project" value="UniProtKB-KW"/>
</dbReference>
<protein>
    <submittedName>
        <fullName evidence="4">Nucleoside hydrolase</fullName>
    </submittedName>
</protein>
<dbReference type="Gene3D" id="3.90.245.10">
    <property type="entry name" value="Ribonucleoside hydrolase-like"/>
    <property type="match status" value="1"/>
</dbReference>
<dbReference type="InterPro" id="IPR023186">
    <property type="entry name" value="IUNH"/>
</dbReference>
<evidence type="ECO:0000259" key="3">
    <source>
        <dbReference type="Pfam" id="PF01156"/>
    </source>
</evidence>
<proteinExistence type="predicted"/>
<dbReference type="InterPro" id="IPR001910">
    <property type="entry name" value="Inosine/uridine_hydrolase_dom"/>
</dbReference>
<keyword evidence="2" id="KW-0326">Glycosidase</keyword>
<evidence type="ECO:0000313" key="4">
    <source>
        <dbReference type="EMBL" id="MCY9527837.1"/>
    </source>
</evidence>
<dbReference type="PANTHER" id="PTHR12304:SF4">
    <property type="entry name" value="URIDINE NUCLEOSIDASE"/>
    <property type="match status" value="1"/>
</dbReference>
<dbReference type="SUPFAM" id="SSF53590">
    <property type="entry name" value="Nucleoside hydrolase"/>
    <property type="match status" value="1"/>
</dbReference>
<reference evidence="4 5" key="1">
    <citation type="submission" date="2022-05" db="EMBL/GenBank/DDBJ databases">
        <title>Genome Sequencing of Bee-Associated Microbes.</title>
        <authorList>
            <person name="Dunlap C."/>
        </authorList>
    </citation>
    <scope>NUCLEOTIDE SEQUENCE [LARGE SCALE GENOMIC DNA]</scope>
    <source>
        <strain evidence="4 5">NRRL NRS-750</strain>
    </source>
</reference>
<sequence length="349" mass="38154">MVADTATSKQMPVIMDVDTGVDDALALALVWKSKQVELVGVTTVNGNVSLSQATLNTRKVIHMLQQLDEDKQRADVEANKVPLNFEQKEAASARNGFNRNVPIIPGANEPLMRPTFFEHAVHGNDGLGGALSDMSPPELEEGLPHAAQFIIEEAKKRPGELTLLMTAPLTNLAIALRACPELPQLVKRVVMMGGALQTFGNVTPVAEYNIYVDPEAAKMVLHAGFDLTIVGLDVTRQALLRPEHLEKLDSTPLGGFVRTCTAQYMERYRMRNGVAACAMHDPLAAYIVIDASIVKTHRYYVDVETRSDLCDGQTVCDVQNRLGREANANVCVEVDGEAFMDRFISVLQA</sequence>